<organism evidence="11 12">
    <name type="scientific">Candidatus Scalindua japonica</name>
    <dbReference type="NCBI Taxonomy" id="1284222"/>
    <lineage>
        <taxon>Bacteria</taxon>
        <taxon>Pseudomonadati</taxon>
        <taxon>Planctomycetota</taxon>
        <taxon>Candidatus Brocadiia</taxon>
        <taxon>Candidatus Brocadiales</taxon>
        <taxon>Candidatus Scalinduaceae</taxon>
        <taxon>Candidatus Scalindua</taxon>
    </lineage>
</organism>
<sequence length="334" mass="38033">MIEKKTESADMFNGNQVDGERIISIVVPVFNENEGIDKFYGRVRDVVDSLKTLSYEIVFVDDGSNDGSYQKLIRLANSDSNIRVIKFSRNFGHQIAITAGIDMAAGDAVVVIDADLQDPPEIIIEFVKKWEEGYDVVYGIREKRKGESIMKLLSAGIFYRLLKLIIKFDIPLDAGDFRLMSKRAVEQFKSLREKDRFVRGLTSWIGFKQTGVYYSREKRFVGETKYSYSQMIKFAFDGITSFSNMPLKLATWLGYCTSFLAFMYMASVFVQKVLGYTVQGWATIMAGILFLGGIQLICLGIIGEYIGRIFNEVKQRPLYVIEEIYRSDSTGTRK</sequence>
<dbReference type="CDD" id="cd04187">
    <property type="entry name" value="DPM1_like_bac"/>
    <property type="match status" value="1"/>
</dbReference>
<keyword evidence="4" id="KW-0808">Transferase</keyword>
<evidence type="ECO:0000256" key="1">
    <source>
        <dbReference type="ARBA" id="ARBA00004651"/>
    </source>
</evidence>
<dbReference type="GO" id="GO:0005886">
    <property type="term" value="C:plasma membrane"/>
    <property type="evidence" value="ECO:0007669"/>
    <property type="project" value="UniProtKB-SubCell"/>
</dbReference>
<dbReference type="EMBL" id="BAOS01000011">
    <property type="protein sequence ID" value="GAX60433.1"/>
    <property type="molecule type" value="Genomic_DNA"/>
</dbReference>
<evidence type="ECO:0000313" key="12">
    <source>
        <dbReference type="Proteomes" id="UP000218542"/>
    </source>
</evidence>
<accession>A0A286TX23</accession>
<dbReference type="Proteomes" id="UP000218542">
    <property type="component" value="Unassembled WGS sequence"/>
</dbReference>
<evidence type="ECO:0000256" key="9">
    <source>
        <dbReference type="SAM" id="Phobius"/>
    </source>
</evidence>
<dbReference type="RefSeq" id="WP_230406573.1">
    <property type="nucleotide sequence ID" value="NZ_BAOS01000011.1"/>
</dbReference>
<evidence type="ECO:0000256" key="5">
    <source>
        <dbReference type="ARBA" id="ARBA00022692"/>
    </source>
</evidence>
<comment type="subcellular location">
    <subcellularLocation>
        <location evidence="1">Cell membrane</location>
        <topology evidence="1">Multi-pass membrane protein</topology>
    </subcellularLocation>
</comment>
<proteinExistence type="inferred from homology"/>
<feature type="domain" description="Glycosyltransferase 2-like" evidence="10">
    <location>
        <begin position="24"/>
        <end position="187"/>
    </location>
</feature>
<dbReference type="PANTHER" id="PTHR48090">
    <property type="entry name" value="UNDECAPRENYL-PHOSPHATE 4-DEOXY-4-FORMAMIDO-L-ARABINOSE TRANSFERASE-RELATED"/>
    <property type="match status" value="1"/>
</dbReference>
<feature type="transmembrane region" description="Helical" evidence="9">
    <location>
        <begin position="249"/>
        <end position="269"/>
    </location>
</feature>
<protein>
    <submittedName>
        <fullName evidence="11">Ribonuclease III</fullName>
    </submittedName>
</protein>
<dbReference type="GO" id="GO:0016757">
    <property type="term" value="F:glycosyltransferase activity"/>
    <property type="evidence" value="ECO:0007669"/>
    <property type="project" value="UniProtKB-KW"/>
</dbReference>
<name>A0A286TX23_9BACT</name>
<dbReference type="FunFam" id="3.90.550.10:FF:000079">
    <property type="entry name" value="Probable glycosyl transferase"/>
    <property type="match status" value="1"/>
</dbReference>
<gene>
    <name evidence="11" type="ORF">SCALIN_C11_0044</name>
</gene>
<evidence type="ECO:0000313" key="11">
    <source>
        <dbReference type="EMBL" id="GAX60433.1"/>
    </source>
</evidence>
<feature type="transmembrane region" description="Helical" evidence="9">
    <location>
        <begin position="281"/>
        <end position="306"/>
    </location>
</feature>
<keyword evidence="12" id="KW-1185">Reference proteome</keyword>
<comment type="caution">
    <text evidence="11">The sequence shown here is derived from an EMBL/GenBank/DDBJ whole genome shotgun (WGS) entry which is preliminary data.</text>
</comment>
<dbReference type="AlphaFoldDB" id="A0A286TX23"/>
<keyword evidence="7 9" id="KW-0472">Membrane</keyword>
<reference evidence="12" key="1">
    <citation type="journal article" date="2017" name="Environ. Microbiol. Rep.">
        <title>Genetic Diversity of Marine Anaerobic Ammonium-Oxidizing Bacteria as Revealed by Genomic and Proteomic Analyses of 'Candidatus Scalindua japonica'.</title>
        <authorList>
            <person name="Oshiki M."/>
            <person name="Mizuto K."/>
            <person name="Kimura Z."/>
            <person name="Kindaichi T."/>
            <person name="Satoh H."/>
            <person name="Okabe S."/>
        </authorList>
    </citation>
    <scope>NUCLEOTIDE SEQUENCE [LARGE SCALE GENOMIC DNA]</scope>
    <source>
        <strain evidence="12">husup-a2</strain>
    </source>
</reference>
<dbReference type="Pfam" id="PF00535">
    <property type="entry name" value="Glycos_transf_2"/>
    <property type="match status" value="1"/>
</dbReference>
<evidence type="ECO:0000256" key="4">
    <source>
        <dbReference type="ARBA" id="ARBA00022679"/>
    </source>
</evidence>
<comment type="similarity">
    <text evidence="8">Belongs to the glycosyltransferase 2 family. GtrB subfamily.</text>
</comment>
<evidence type="ECO:0000256" key="8">
    <source>
        <dbReference type="ARBA" id="ARBA00038152"/>
    </source>
</evidence>
<evidence type="ECO:0000256" key="7">
    <source>
        <dbReference type="ARBA" id="ARBA00023136"/>
    </source>
</evidence>
<dbReference type="Gene3D" id="3.90.550.10">
    <property type="entry name" value="Spore Coat Polysaccharide Biosynthesis Protein SpsA, Chain A"/>
    <property type="match status" value="1"/>
</dbReference>
<evidence type="ECO:0000259" key="10">
    <source>
        <dbReference type="Pfam" id="PF00535"/>
    </source>
</evidence>
<keyword evidence="2" id="KW-1003">Cell membrane</keyword>
<evidence type="ECO:0000256" key="3">
    <source>
        <dbReference type="ARBA" id="ARBA00022676"/>
    </source>
</evidence>
<dbReference type="InterPro" id="IPR001173">
    <property type="entry name" value="Glyco_trans_2-like"/>
</dbReference>
<keyword evidence="6 9" id="KW-1133">Transmembrane helix</keyword>
<evidence type="ECO:0000256" key="2">
    <source>
        <dbReference type="ARBA" id="ARBA00022475"/>
    </source>
</evidence>
<dbReference type="InterPro" id="IPR050256">
    <property type="entry name" value="Glycosyltransferase_2"/>
</dbReference>
<keyword evidence="5 9" id="KW-0812">Transmembrane</keyword>
<keyword evidence="3" id="KW-0328">Glycosyltransferase</keyword>
<evidence type="ECO:0000256" key="6">
    <source>
        <dbReference type="ARBA" id="ARBA00022989"/>
    </source>
</evidence>
<dbReference type="InterPro" id="IPR029044">
    <property type="entry name" value="Nucleotide-diphossugar_trans"/>
</dbReference>
<dbReference type="SUPFAM" id="SSF53448">
    <property type="entry name" value="Nucleotide-diphospho-sugar transferases"/>
    <property type="match status" value="1"/>
</dbReference>
<dbReference type="PANTHER" id="PTHR48090:SF1">
    <property type="entry name" value="PROPHAGE BACTOPRENOL GLUCOSYL TRANSFERASE HOMOLOG"/>
    <property type="match status" value="1"/>
</dbReference>